<protein>
    <recommendedName>
        <fullName evidence="5">Thiamine diphosphokinase</fullName>
        <ecNumber evidence="5">2.7.6.2</ecNumber>
    </recommendedName>
</protein>
<dbReference type="RefSeq" id="WP_130021331.1">
    <property type="nucleotide sequence ID" value="NZ_SEWF01000016.1"/>
</dbReference>
<dbReference type="SUPFAM" id="SSF63999">
    <property type="entry name" value="Thiamin pyrophosphokinase, catalytic domain"/>
    <property type="match status" value="1"/>
</dbReference>
<evidence type="ECO:0000256" key="2">
    <source>
        <dbReference type="ARBA" id="ARBA00022741"/>
    </source>
</evidence>
<dbReference type="GO" id="GO:0030975">
    <property type="term" value="F:thiamine binding"/>
    <property type="evidence" value="ECO:0007669"/>
    <property type="project" value="InterPro"/>
</dbReference>
<dbReference type="Proteomes" id="UP000293162">
    <property type="component" value="Unassembled WGS sequence"/>
</dbReference>
<dbReference type="EC" id="2.7.6.2" evidence="5"/>
<feature type="domain" description="Thiamin pyrophosphokinase thiamin-binding" evidence="6">
    <location>
        <begin position="159"/>
        <end position="217"/>
    </location>
</feature>
<evidence type="ECO:0000259" key="6">
    <source>
        <dbReference type="SMART" id="SM00983"/>
    </source>
</evidence>
<dbReference type="InterPro" id="IPR006282">
    <property type="entry name" value="Thi_PPkinase"/>
</dbReference>
<dbReference type="InterPro" id="IPR007371">
    <property type="entry name" value="TPK_catalytic"/>
</dbReference>
<dbReference type="Gene3D" id="3.40.50.10240">
    <property type="entry name" value="Thiamin pyrophosphokinase, catalytic domain"/>
    <property type="match status" value="1"/>
</dbReference>
<keyword evidence="1 7" id="KW-0808">Transferase</keyword>
<dbReference type="InterPro" id="IPR053149">
    <property type="entry name" value="TPK"/>
</dbReference>
<dbReference type="InterPro" id="IPR036371">
    <property type="entry name" value="TPK_B1-bd_sf"/>
</dbReference>
<organism evidence="7 8">
    <name type="scientific">Emticicia agri</name>
    <dbReference type="NCBI Taxonomy" id="2492393"/>
    <lineage>
        <taxon>Bacteria</taxon>
        <taxon>Pseudomonadati</taxon>
        <taxon>Bacteroidota</taxon>
        <taxon>Cytophagia</taxon>
        <taxon>Cytophagales</taxon>
        <taxon>Leadbetterellaceae</taxon>
        <taxon>Emticicia</taxon>
    </lineage>
</organism>
<evidence type="ECO:0000256" key="4">
    <source>
        <dbReference type="ARBA" id="ARBA00022840"/>
    </source>
</evidence>
<proteinExistence type="predicted"/>
<keyword evidence="4" id="KW-0067">ATP-binding</keyword>
<keyword evidence="8" id="KW-1185">Reference proteome</keyword>
<dbReference type="AlphaFoldDB" id="A0A4Q5LZK5"/>
<keyword evidence="2" id="KW-0547">Nucleotide-binding</keyword>
<evidence type="ECO:0000313" key="8">
    <source>
        <dbReference type="Proteomes" id="UP000293162"/>
    </source>
</evidence>
<dbReference type="GO" id="GO:0005524">
    <property type="term" value="F:ATP binding"/>
    <property type="evidence" value="ECO:0007669"/>
    <property type="project" value="UniProtKB-KW"/>
</dbReference>
<name>A0A4Q5LZK5_9BACT</name>
<dbReference type="NCBIfam" id="TIGR01378">
    <property type="entry name" value="thi_PPkinase"/>
    <property type="match status" value="1"/>
</dbReference>
<sequence length="223" mass="25193">MSSHHIVREKQEPALIIANGEACSFELLGHLLEWSPFVVVLDQAIYRVIELGIKVDVLLGDFDVNIDLTEIEKSQYPIEVIHTPDQEKTDLEKAFDMLISRGFPAVNVVWATGRRADHSISNMTNIVRYKSKLRVVLIDDYSVIYPLLPTPNTFEKWFTKGSPISLIPVGTVEGIRTENLLYKLDNESLMLGYRTGSSNEAAEDGIVRISYEKGDLLLMECHD</sequence>
<keyword evidence="3 7" id="KW-0418">Kinase</keyword>
<gene>
    <name evidence="7" type="ORF">EWM59_12585</name>
</gene>
<dbReference type="GO" id="GO:0009229">
    <property type="term" value="P:thiamine diphosphate biosynthetic process"/>
    <property type="evidence" value="ECO:0007669"/>
    <property type="project" value="InterPro"/>
</dbReference>
<dbReference type="Pfam" id="PF04265">
    <property type="entry name" value="TPK_B1_binding"/>
    <property type="match status" value="1"/>
</dbReference>
<evidence type="ECO:0000256" key="1">
    <source>
        <dbReference type="ARBA" id="ARBA00022679"/>
    </source>
</evidence>
<accession>A0A4Q5LZK5</accession>
<evidence type="ECO:0000256" key="5">
    <source>
        <dbReference type="NCBIfam" id="TIGR01378"/>
    </source>
</evidence>
<dbReference type="Pfam" id="PF04263">
    <property type="entry name" value="TPK_catalytic"/>
    <property type="match status" value="1"/>
</dbReference>
<dbReference type="GO" id="GO:0016301">
    <property type="term" value="F:kinase activity"/>
    <property type="evidence" value="ECO:0007669"/>
    <property type="project" value="UniProtKB-KW"/>
</dbReference>
<dbReference type="OrthoDB" id="1132102at2"/>
<reference evidence="7 8" key="1">
    <citation type="submission" date="2019-02" db="EMBL/GenBank/DDBJ databases">
        <title>Bacterial novel species Emticicia sp. 17J42-9 isolated from soil.</title>
        <authorList>
            <person name="Jung H.-Y."/>
        </authorList>
    </citation>
    <scope>NUCLEOTIDE SEQUENCE [LARGE SCALE GENOMIC DNA]</scope>
    <source>
        <strain evidence="7 8">17J42-9</strain>
    </source>
</reference>
<dbReference type="GO" id="GO:0006772">
    <property type="term" value="P:thiamine metabolic process"/>
    <property type="evidence" value="ECO:0007669"/>
    <property type="project" value="UniProtKB-UniRule"/>
</dbReference>
<evidence type="ECO:0000313" key="7">
    <source>
        <dbReference type="EMBL" id="RYU95282.1"/>
    </source>
</evidence>
<dbReference type="InterPro" id="IPR007373">
    <property type="entry name" value="Thiamin_PyroPKinase_B1-bd"/>
</dbReference>
<comment type="caution">
    <text evidence="7">The sequence shown here is derived from an EMBL/GenBank/DDBJ whole genome shotgun (WGS) entry which is preliminary data.</text>
</comment>
<dbReference type="CDD" id="cd07995">
    <property type="entry name" value="TPK"/>
    <property type="match status" value="1"/>
</dbReference>
<dbReference type="PANTHER" id="PTHR41299:SF1">
    <property type="entry name" value="THIAMINE PYROPHOSPHOKINASE"/>
    <property type="match status" value="1"/>
</dbReference>
<evidence type="ECO:0000256" key="3">
    <source>
        <dbReference type="ARBA" id="ARBA00022777"/>
    </source>
</evidence>
<dbReference type="SMART" id="SM00983">
    <property type="entry name" value="TPK_B1_binding"/>
    <property type="match status" value="1"/>
</dbReference>
<dbReference type="EMBL" id="SEWF01000016">
    <property type="protein sequence ID" value="RYU95282.1"/>
    <property type="molecule type" value="Genomic_DNA"/>
</dbReference>
<dbReference type="SUPFAM" id="SSF63862">
    <property type="entry name" value="Thiamin pyrophosphokinase, substrate-binding domain"/>
    <property type="match status" value="1"/>
</dbReference>
<dbReference type="GO" id="GO:0004788">
    <property type="term" value="F:thiamine diphosphokinase activity"/>
    <property type="evidence" value="ECO:0007669"/>
    <property type="project" value="UniProtKB-UniRule"/>
</dbReference>
<dbReference type="PANTHER" id="PTHR41299">
    <property type="entry name" value="THIAMINE PYROPHOSPHOKINASE"/>
    <property type="match status" value="1"/>
</dbReference>
<dbReference type="InterPro" id="IPR036759">
    <property type="entry name" value="TPK_catalytic_sf"/>
</dbReference>